<keyword evidence="2 7" id="KW-0819">tRNA processing</keyword>
<dbReference type="Pfam" id="PF00825">
    <property type="entry name" value="Ribonuclease_P"/>
    <property type="match status" value="1"/>
</dbReference>
<evidence type="ECO:0000256" key="3">
    <source>
        <dbReference type="ARBA" id="ARBA00022722"/>
    </source>
</evidence>
<dbReference type="EMBL" id="JBHMQU010000039">
    <property type="protein sequence ID" value="MFC0812243.1"/>
    <property type="molecule type" value="Genomic_DNA"/>
</dbReference>
<evidence type="ECO:0000256" key="1">
    <source>
        <dbReference type="ARBA" id="ARBA00002663"/>
    </source>
</evidence>
<evidence type="ECO:0000256" key="4">
    <source>
        <dbReference type="ARBA" id="ARBA00022759"/>
    </source>
</evidence>
<dbReference type="EC" id="3.1.26.5" evidence="7 8"/>
<comment type="function">
    <text evidence="1 7">RNaseP catalyzes the removal of the 5'-leader sequence from pre-tRNA to produce the mature 5'-terminus. It can also cleave other RNA substrates such as 4.5S RNA. The protein component plays an auxiliary but essential role in vivo by binding to the 5'-leader sequence and broadening the substrate specificity of the ribozyme.</text>
</comment>
<dbReference type="HAMAP" id="MF_00227">
    <property type="entry name" value="RNase_P"/>
    <property type="match status" value="1"/>
</dbReference>
<dbReference type="Gene3D" id="3.30.230.10">
    <property type="match status" value="1"/>
</dbReference>
<dbReference type="NCBIfam" id="TIGR00188">
    <property type="entry name" value="rnpA"/>
    <property type="match status" value="1"/>
</dbReference>
<dbReference type="InterPro" id="IPR014721">
    <property type="entry name" value="Ribsml_uS5_D2-typ_fold_subgr"/>
</dbReference>
<dbReference type="PANTHER" id="PTHR33992">
    <property type="entry name" value="RIBONUCLEASE P PROTEIN COMPONENT"/>
    <property type="match status" value="1"/>
</dbReference>
<dbReference type="InterPro" id="IPR020568">
    <property type="entry name" value="Ribosomal_Su5_D2-typ_SF"/>
</dbReference>
<keyword evidence="6 7" id="KW-0694">RNA-binding</keyword>
<dbReference type="PANTHER" id="PTHR33992:SF1">
    <property type="entry name" value="RIBONUCLEASE P PROTEIN COMPONENT"/>
    <property type="match status" value="1"/>
</dbReference>
<feature type="compositionally biased region" description="Low complexity" evidence="9">
    <location>
        <begin position="1"/>
        <end position="15"/>
    </location>
</feature>
<gene>
    <name evidence="7 10" type="primary">rnpA</name>
    <name evidence="10" type="ORF">ACFHYO_08970</name>
</gene>
<evidence type="ECO:0000256" key="9">
    <source>
        <dbReference type="SAM" id="MobiDB-lite"/>
    </source>
</evidence>
<name>A0ABV6T4N7_9RHOB</name>
<feature type="region of interest" description="Disordered" evidence="9">
    <location>
        <begin position="1"/>
        <end position="20"/>
    </location>
</feature>
<dbReference type="RefSeq" id="WP_394319848.1">
    <property type="nucleotide sequence ID" value="NZ_JBHMQU010000039.1"/>
</dbReference>
<organism evidence="10 11">
    <name type="scientific">Paracoccus panacisoli</name>
    <dbReference type="NCBI Taxonomy" id="1510163"/>
    <lineage>
        <taxon>Bacteria</taxon>
        <taxon>Pseudomonadati</taxon>
        <taxon>Pseudomonadota</taxon>
        <taxon>Alphaproteobacteria</taxon>
        <taxon>Rhodobacterales</taxon>
        <taxon>Paracoccaceae</taxon>
        <taxon>Paracoccus</taxon>
    </lineage>
</organism>
<keyword evidence="4 7" id="KW-0255">Endonuclease</keyword>
<dbReference type="GO" id="GO:0004526">
    <property type="term" value="F:ribonuclease P activity"/>
    <property type="evidence" value="ECO:0007669"/>
    <property type="project" value="UniProtKB-EC"/>
</dbReference>
<evidence type="ECO:0000256" key="5">
    <source>
        <dbReference type="ARBA" id="ARBA00022801"/>
    </source>
</evidence>
<evidence type="ECO:0000256" key="2">
    <source>
        <dbReference type="ARBA" id="ARBA00022694"/>
    </source>
</evidence>
<sequence>MILAGASPDPSAAPAGGAGAGRRPLVTLARRADFLRAASARRQGTAGFLLQARQRPEGDATPATMVRVGYTCSKKLGNAVARNRAKRRLRALAREILPDAARPGWDYVLVGRPEATVSRDFALLRADLEGALRRVHAAPEPSPASDPGAAPRRRGGR</sequence>
<evidence type="ECO:0000256" key="6">
    <source>
        <dbReference type="ARBA" id="ARBA00022884"/>
    </source>
</evidence>
<comment type="caution">
    <text evidence="10">The sequence shown here is derived from an EMBL/GenBank/DDBJ whole genome shotgun (WGS) entry which is preliminary data.</text>
</comment>
<dbReference type="InterPro" id="IPR000100">
    <property type="entry name" value="RNase_P"/>
</dbReference>
<evidence type="ECO:0000313" key="10">
    <source>
        <dbReference type="EMBL" id="MFC0812243.1"/>
    </source>
</evidence>
<comment type="catalytic activity">
    <reaction evidence="7">
        <text>Endonucleolytic cleavage of RNA, removing 5'-extranucleotides from tRNA precursor.</text>
        <dbReference type="EC" id="3.1.26.5"/>
    </reaction>
</comment>
<dbReference type="Proteomes" id="UP001589920">
    <property type="component" value="Unassembled WGS sequence"/>
</dbReference>
<accession>A0ABV6T4N7</accession>
<keyword evidence="11" id="KW-1185">Reference proteome</keyword>
<comment type="subunit">
    <text evidence="7">Consists of a catalytic RNA component (M1 or rnpB) and a protein subunit.</text>
</comment>
<evidence type="ECO:0000256" key="8">
    <source>
        <dbReference type="NCBIfam" id="TIGR00188"/>
    </source>
</evidence>
<proteinExistence type="inferred from homology"/>
<dbReference type="SUPFAM" id="SSF54211">
    <property type="entry name" value="Ribosomal protein S5 domain 2-like"/>
    <property type="match status" value="1"/>
</dbReference>
<reference evidence="10 11" key="1">
    <citation type="submission" date="2024-09" db="EMBL/GenBank/DDBJ databases">
        <authorList>
            <person name="Sun Q."/>
            <person name="Mori K."/>
        </authorList>
    </citation>
    <scope>NUCLEOTIDE SEQUENCE [LARGE SCALE GENOMIC DNA]</scope>
    <source>
        <strain evidence="10 11">KCTC 42086</strain>
    </source>
</reference>
<evidence type="ECO:0000313" key="11">
    <source>
        <dbReference type="Proteomes" id="UP001589920"/>
    </source>
</evidence>
<comment type="similarity">
    <text evidence="7">Belongs to the RnpA family.</text>
</comment>
<evidence type="ECO:0000256" key="7">
    <source>
        <dbReference type="HAMAP-Rule" id="MF_00227"/>
    </source>
</evidence>
<feature type="region of interest" description="Disordered" evidence="9">
    <location>
        <begin position="134"/>
        <end position="157"/>
    </location>
</feature>
<protein>
    <recommendedName>
        <fullName evidence="7 8">Ribonuclease P protein component</fullName>
        <shortName evidence="7">RNase P protein</shortName>
        <shortName evidence="7">RNaseP protein</shortName>
        <ecNumber evidence="7 8">3.1.26.5</ecNumber>
    </recommendedName>
    <alternativeName>
        <fullName evidence="7">Protein C5</fullName>
    </alternativeName>
</protein>
<keyword evidence="3 7" id="KW-0540">Nuclease</keyword>
<keyword evidence="5 7" id="KW-0378">Hydrolase</keyword>
<dbReference type="InterPro" id="IPR020539">
    <property type="entry name" value="RNase_P_CS"/>
</dbReference>
<dbReference type="PROSITE" id="PS00648">
    <property type="entry name" value="RIBONUCLEASE_P"/>
    <property type="match status" value="1"/>
</dbReference>